<dbReference type="InterPro" id="IPR000531">
    <property type="entry name" value="Beta-barrel_TonB"/>
</dbReference>
<proteinExistence type="inferred from homology"/>
<feature type="domain" description="TonB-dependent receptor-like beta-barrel" evidence="11">
    <location>
        <begin position="192"/>
        <end position="611"/>
    </location>
</feature>
<comment type="subcellular location">
    <subcellularLocation>
        <location evidence="1">Cell outer membrane</location>
        <topology evidence="1">Multi-pass membrane protein</topology>
    </subcellularLocation>
</comment>
<comment type="caution">
    <text evidence="13">The sequence shown here is derived from an EMBL/GenBank/DDBJ whole genome shotgun (WGS) entry which is preliminary data.</text>
</comment>
<dbReference type="Pfam" id="PF07715">
    <property type="entry name" value="Plug"/>
    <property type="match status" value="1"/>
</dbReference>
<evidence type="ECO:0000313" key="14">
    <source>
        <dbReference type="Proteomes" id="UP000605676"/>
    </source>
</evidence>
<dbReference type="PANTHER" id="PTHR30069">
    <property type="entry name" value="TONB-DEPENDENT OUTER MEMBRANE RECEPTOR"/>
    <property type="match status" value="1"/>
</dbReference>
<feature type="domain" description="TonB-dependent receptor plug" evidence="12">
    <location>
        <begin position="34"/>
        <end position="111"/>
    </location>
</feature>
<evidence type="ECO:0000256" key="2">
    <source>
        <dbReference type="ARBA" id="ARBA00022448"/>
    </source>
</evidence>
<keyword evidence="9" id="KW-0998">Cell outer membrane</keyword>
<keyword evidence="5" id="KW-0732">Signal</keyword>
<dbReference type="InterPro" id="IPR036942">
    <property type="entry name" value="Beta-barrel_TonB_sf"/>
</dbReference>
<dbReference type="Proteomes" id="UP000605676">
    <property type="component" value="Unassembled WGS sequence"/>
</dbReference>
<keyword evidence="4" id="KW-0812">Transmembrane</keyword>
<evidence type="ECO:0000259" key="12">
    <source>
        <dbReference type="Pfam" id="PF07715"/>
    </source>
</evidence>
<protein>
    <submittedName>
        <fullName evidence="13">TonB-dependent receptor</fullName>
    </submittedName>
</protein>
<dbReference type="EMBL" id="JAENRR010000007">
    <property type="protein sequence ID" value="MBK3516628.1"/>
    <property type="molecule type" value="Genomic_DNA"/>
</dbReference>
<evidence type="ECO:0000256" key="7">
    <source>
        <dbReference type="ARBA" id="ARBA00023136"/>
    </source>
</evidence>
<dbReference type="Gene3D" id="2.40.170.20">
    <property type="entry name" value="TonB-dependent receptor, beta-barrel domain"/>
    <property type="match status" value="1"/>
</dbReference>
<organism evidence="13 14">
    <name type="scientific">Carboxylicivirga marina</name>
    <dbReference type="NCBI Taxonomy" id="2800988"/>
    <lineage>
        <taxon>Bacteria</taxon>
        <taxon>Pseudomonadati</taxon>
        <taxon>Bacteroidota</taxon>
        <taxon>Bacteroidia</taxon>
        <taxon>Marinilabiliales</taxon>
        <taxon>Marinilabiliaceae</taxon>
        <taxon>Carboxylicivirga</taxon>
    </lineage>
</organism>
<dbReference type="Pfam" id="PF00593">
    <property type="entry name" value="TonB_dep_Rec_b-barrel"/>
    <property type="match status" value="1"/>
</dbReference>
<evidence type="ECO:0000256" key="5">
    <source>
        <dbReference type="ARBA" id="ARBA00022729"/>
    </source>
</evidence>
<evidence type="ECO:0000256" key="9">
    <source>
        <dbReference type="ARBA" id="ARBA00023237"/>
    </source>
</evidence>
<evidence type="ECO:0000256" key="6">
    <source>
        <dbReference type="ARBA" id="ARBA00023077"/>
    </source>
</evidence>
<comment type="similarity">
    <text evidence="10">Belongs to the TonB-dependent receptor family.</text>
</comment>
<evidence type="ECO:0000256" key="10">
    <source>
        <dbReference type="RuleBase" id="RU003357"/>
    </source>
</evidence>
<name>A0ABS1HH67_9BACT</name>
<keyword evidence="3" id="KW-1134">Transmembrane beta strand</keyword>
<reference evidence="13 14" key="1">
    <citation type="submission" date="2021-01" db="EMBL/GenBank/DDBJ databases">
        <title>Carboxyliciviraga sp.nov., isolated from coastal sediments.</title>
        <authorList>
            <person name="Lu D."/>
            <person name="Zhang T."/>
        </authorList>
    </citation>
    <scope>NUCLEOTIDE SEQUENCE [LARGE SCALE GENOMIC DNA]</scope>
    <source>
        <strain evidence="13 14">N1Y132</strain>
    </source>
</reference>
<dbReference type="InterPro" id="IPR012910">
    <property type="entry name" value="Plug_dom"/>
</dbReference>
<evidence type="ECO:0000256" key="1">
    <source>
        <dbReference type="ARBA" id="ARBA00004571"/>
    </source>
</evidence>
<keyword evidence="8 13" id="KW-0675">Receptor</keyword>
<sequence length="653" mass="74476">MVTNNIVEKATQIGEESGLTSLNHHIANYLPGNGDNSVFNLLRLQPGILAAGEQPNDLIIWGGPEGTSRVTFDGFTIWGLKNFNDNISAVNPYMAKNIEVHKGGYGASNDDVVGGIVRITGKNGSTIKPGVNLFLNNQTLNGMVELPMNKKSSLMLAFRQTYYNLFGSEDIEYPNNMMIGSDNITETPAYDFRDFNVKYSLQGDNGDLFYMSMLYGADNFELDVDRQFKRENKQGQEVDTNVNHEQEEDNKQIGSTVFYGKTWSNGHSSSLKASYSALKSNYSLRREDSSARRNVNLVKRDDNAQNDVSEVSVNWENNLLAGEKQTITVGLEWINNDLVLTEDSFGIEYINLSERANRLALYVQDRFRINQRLSLTAGLRYNHSFFVNKVYFDPRLSLSFRASGNIKLNASWGRYHQFVVKSSIDDEDGNYLYTWTLADNDEVPVLSSTHYVLGGAYTRQKFLFSIDTYFKENDGLTRFIRYRQNDFIFYGDSRSYGVDLYVKQDFKGHSIWASYSLGKTEEHFSYFEEDGYRRSSQDQRHEVKVAGLFNIGSFHLSASYIYGSGFPFFKSFQDYVNQRYTEPNYNRLDASLVYRLSSQKFSGEVGISVLNVTDVYNIKYNQFSRIPKDQTNSVFINSEAVPFTPLLYLKLSF</sequence>
<dbReference type="PANTHER" id="PTHR30069:SF29">
    <property type="entry name" value="HEMOGLOBIN AND HEMOGLOBIN-HAPTOGLOBIN-BINDING PROTEIN 1-RELATED"/>
    <property type="match status" value="1"/>
</dbReference>
<evidence type="ECO:0000313" key="13">
    <source>
        <dbReference type="EMBL" id="MBK3516628.1"/>
    </source>
</evidence>
<evidence type="ECO:0000256" key="8">
    <source>
        <dbReference type="ARBA" id="ARBA00023170"/>
    </source>
</evidence>
<evidence type="ECO:0000256" key="3">
    <source>
        <dbReference type="ARBA" id="ARBA00022452"/>
    </source>
</evidence>
<keyword evidence="7 10" id="KW-0472">Membrane</keyword>
<keyword evidence="14" id="KW-1185">Reference proteome</keyword>
<keyword evidence="2" id="KW-0813">Transport</keyword>
<evidence type="ECO:0000259" key="11">
    <source>
        <dbReference type="Pfam" id="PF00593"/>
    </source>
</evidence>
<dbReference type="SUPFAM" id="SSF56935">
    <property type="entry name" value="Porins"/>
    <property type="match status" value="1"/>
</dbReference>
<keyword evidence="6 10" id="KW-0798">TonB box</keyword>
<evidence type="ECO:0000256" key="4">
    <source>
        <dbReference type="ARBA" id="ARBA00022692"/>
    </source>
</evidence>
<accession>A0ABS1HH67</accession>
<dbReference type="InterPro" id="IPR039426">
    <property type="entry name" value="TonB-dep_rcpt-like"/>
</dbReference>
<gene>
    <name evidence="13" type="ORF">JIV24_04680</name>
</gene>